<keyword evidence="3" id="KW-1185">Reference proteome</keyword>
<sequence length="75" mass="7871">MGCGTSANAVGSEDNPVNGHAKVANGNGVTSNGHNGHDDNLPTVRLLHPSQPEISLPDIEEKLAEAELRRQTVMT</sequence>
<feature type="region of interest" description="Disordered" evidence="1">
    <location>
        <begin position="1"/>
        <end position="45"/>
    </location>
</feature>
<protein>
    <submittedName>
        <fullName evidence="2">Uncharacterized protein</fullName>
    </submittedName>
</protein>
<dbReference type="STRING" id="104452.A0A0L7KRY6"/>
<name>A0A0L7KRY6_OPEBR</name>
<dbReference type="EMBL" id="JTDY01006694">
    <property type="protein sequence ID" value="KOB65769.1"/>
    <property type="molecule type" value="Genomic_DNA"/>
</dbReference>
<evidence type="ECO:0000256" key="1">
    <source>
        <dbReference type="SAM" id="MobiDB-lite"/>
    </source>
</evidence>
<evidence type="ECO:0000313" key="2">
    <source>
        <dbReference type="EMBL" id="KOB65769.1"/>
    </source>
</evidence>
<reference evidence="2 3" key="1">
    <citation type="journal article" date="2015" name="Genome Biol. Evol.">
        <title>The genome of winter moth (Operophtera brumata) provides a genomic perspective on sexual dimorphism and phenology.</title>
        <authorList>
            <person name="Derks M.F."/>
            <person name="Smit S."/>
            <person name="Salis L."/>
            <person name="Schijlen E."/>
            <person name="Bossers A."/>
            <person name="Mateman C."/>
            <person name="Pijl A.S."/>
            <person name="de Ridder D."/>
            <person name="Groenen M.A."/>
            <person name="Visser M.E."/>
            <person name="Megens H.J."/>
        </authorList>
    </citation>
    <scope>NUCLEOTIDE SEQUENCE [LARGE SCALE GENOMIC DNA]</scope>
    <source>
        <strain evidence="2">WM2013NL</strain>
        <tissue evidence="2">Head and thorax</tissue>
    </source>
</reference>
<proteinExistence type="predicted"/>
<comment type="caution">
    <text evidence="2">The sequence shown here is derived from an EMBL/GenBank/DDBJ whole genome shotgun (WGS) entry which is preliminary data.</text>
</comment>
<dbReference type="AlphaFoldDB" id="A0A0L7KRY6"/>
<accession>A0A0L7KRY6</accession>
<organism evidence="2 3">
    <name type="scientific">Operophtera brumata</name>
    <name type="common">Winter moth</name>
    <name type="synonym">Phalaena brumata</name>
    <dbReference type="NCBI Taxonomy" id="104452"/>
    <lineage>
        <taxon>Eukaryota</taxon>
        <taxon>Metazoa</taxon>
        <taxon>Ecdysozoa</taxon>
        <taxon>Arthropoda</taxon>
        <taxon>Hexapoda</taxon>
        <taxon>Insecta</taxon>
        <taxon>Pterygota</taxon>
        <taxon>Neoptera</taxon>
        <taxon>Endopterygota</taxon>
        <taxon>Lepidoptera</taxon>
        <taxon>Glossata</taxon>
        <taxon>Ditrysia</taxon>
        <taxon>Geometroidea</taxon>
        <taxon>Geometridae</taxon>
        <taxon>Larentiinae</taxon>
        <taxon>Operophtera</taxon>
    </lineage>
</organism>
<evidence type="ECO:0000313" key="3">
    <source>
        <dbReference type="Proteomes" id="UP000037510"/>
    </source>
</evidence>
<gene>
    <name evidence="2" type="ORF">OBRU01_18669</name>
</gene>
<dbReference type="Proteomes" id="UP000037510">
    <property type="component" value="Unassembled WGS sequence"/>
</dbReference>